<feature type="region of interest" description="Disordered" evidence="1">
    <location>
        <begin position="295"/>
        <end position="317"/>
    </location>
</feature>
<name>A0A7M7NQR9_STRPU</name>
<dbReference type="SUPFAM" id="SSF140741">
    <property type="entry name" value="RUN domain-like"/>
    <property type="match status" value="1"/>
</dbReference>
<dbReference type="EnsemblMetazoa" id="XM_030984353">
    <property type="protein sequence ID" value="XP_030840213"/>
    <property type="gene ID" value="LOC100891729"/>
</dbReference>
<dbReference type="PANTHER" id="PTHR46753">
    <property type="entry name" value="FYVE AND COILED-COIL DOMAIN-CONTAINING PROTEIN 1"/>
    <property type="match status" value="1"/>
</dbReference>
<evidence type="ECO:0000259" key="4">
    <source>
        <dbReference type="PROSITE" id="PS50826"/>
    </source>
</evidence>
<feature type="domain" description="PDZ" evidence="3">
    <location>
        <begin position="175"/>
        <end position="246"/>
    </location>
</feature>
<dbReference type="PROSITE" id="PS01179">
    <property type="entry name" value="PID"/>
    <property type="match status" value="1"/>
</dbReference>
<feature type="domain" description="PID" evidence="2">
    <location>
        <begin position="323"/>
        <end position="432"/>
    </location>
</feature>
<dbReference type="PROSITE" id="PS50826">
    <property type="entry name" value="RUN"/>
    <property type="match status" value="1"/>
</dbReference>
<keyword evidence="6" id="KW-1185">Reference proteome</keyword>
<dbReference type="PANTHER" id="PTHR46753:SF3">
    <property type="entry name" value="PDZ DOMAIN-CONTAINING PROTEIN"/>
    <property type="match status" value="1"/>
</dbReference>
<feature type="domain" description="RUN" evidence="4">
    <location>
        <begin position="26"/>
        <end position="167"/>
    </location>
</feature>
<dbReference type="Gene3D" id="1.20.58.900">
    <property type="match status" value="1"/>
</dbReference>
<dbReference type="SUPFAM" id="SSF50729">
    <property type="entry name" value="PH domain-like"/>
    <property type="match status" value="1"/>
</dbReference>
<sequence>MSIKDPLLTDLKGILLKLKAVTRPVDDAHQETLQLFTTIEDIFKKGLKSVNTVFGLSKKDYWNWIEQIEQHFKHGRPSAKFSHMLDAVRKSKKVKTNLGRGRLFIRLALNQGLLGIPIEVITSNTRLLETCYDPLESIIGSELLVESLSSLLFWASEIKFDLNIKNSSFLDETWLIPIYRPFELVPSESLGVVVRHIWDRIIVAEVKPGSVAADENKIEPGDVMDELYGESLYATVRGKIPSLLKDHIGWPISLAIVKCHLPTGKVYPPLKARFDKMAVEYPSFVAPQDRHANGDWSGSIQGLRPGEDEEPPMESISGSSFHKVQYIGKVSTGENGGTEVIQDAVLKVLNDATNVRKDVVVELGETLVIIYDQDTKEELMKHCFPEIASCGRRMDYVKCFAFVIGDTTCSISRQFSCHLFEAKTEIEVSQNLFSPSDLT</sequence>
<dbReference type="SUPFAM" id="SSF50156">
    <property type="entry name" value="PDZ domain-like"/>
    <property type="match status" value="1"/>
</dbReference>
<dbReference type="OrthoDB" id="9044749at2759"/>
<dbReference type="KEGG" id="spu:100891729"/>
<evidence type="ECO:0000259" key="2">
    <source>
        <dbReference type="PROSITE" id="PS01179"/>
    </source>
</evidence>
<dbReference type="OMA" id="GFQRTHF"/>
<dbReference type="Gene3D" id="2.30.29.30">
    <property type="entry name" value="Pleckstrin-homology domain (PH domain)/Phosphotyrosine-binding domain (PTB)"/>
    <property type="match status" value="1"/>
</dbReference>
<dbReference type="InterPro" id="IPR036034">
    <property type="entry name" value="PDZ_sf"/>
</dbReference>
<dbReference type="InParanoid" id="A0A7M7NQR9"/>
<dbReference type="InterPro" id="IPR037213">
    <property type="entry name" value="Run_dom_sf"/>
</dbReference>
<dbReference type="RefSeq" id="XP_030840213.1">
    <property type="nucleotide sequence ID" value="XM_030984353.1"/>
</dbReference>
<dbReference type="InterPro" id="IPR004012">
    <property type="entry name" value="Run_dom"/>
</dbReference>
<dbReference type="CDD" id="cd17682">
    <property type="entry name" value="RUN_RUFY4_like"/>
    <property type="match status" value="1"/>
</dbReference>
<dbReference type="InterPro" id="IPR011993">
    <property type="entry name" value="PH-like_dom_sf"/>
</dbReference>
<dbReference type="Pfam" id="PF02759">
    <property type="entry name" value="RUN"/>
    <property type="match status" value="1"/>
</dbReference>
<dbReference type="Proteomes" id="UP000007110">
    <property type="component" value="Unassembled WGS sequence"/>
</dbReference>
<evidence type="ECO:0000313" key="6">
    <source>
        <dbReference type="Proteomes" id="UP000007110"/>
    </source>
</evidence>
<evidence type="ECO:0008006" key="7">
    <source>
        <dbReference type="Google" id="ProtNLM"/>
    </source>
</evidence>
<dbReference type="InterPro" id="IPR001478">
    <property type="entry name" value="PDZ"/>
</dbReference>
<dbReference type="AlphaFoldDB" id="A0A7M7NQR9"/>
<evidence type="ECO:0000259" key="3">
    <source>
        <dbReference type="PROSITE" id="PS50106"/>
    </source>
</evidence>
<proteinExistence type="predicted"/>
<evidence type="ECO:0000256" key="1">
    <source>
        <dbReference type="SAM" id="MobiDB-lite"/>
    </source>
</evidence>
<dbReference type="SMART" id="SM00462">
    <property type="entry name" value="PTB"/>
    <property type="match status" value="1"/>
</dbReference>
<reference evidence="5" key="2">
    <citation type="submission" date="2021-01" db="UniProtKB">
        <authorList>
            <consortium name="EnsemblMetazoa"/>
        </authorList>
    </citation>
    <scope>IDENTIFICATION</scope>
</reference>
<protein>
    <recommendedName>
        <fullName evidence="7">RUN domain-containing protein</fullName>
    </recommendedName>
</protein>
<organism evidence="5 6">
    <name type="scientific">Strongylocentrotus purpuratus</name>
    <name type="common">Purple sea urchin</name>
    <dbReference type="NCBI Taxonomy" id="7668"/>
    <lineage>
        <taxon>Eukaryota</taxon>
        <taxon>Metazoa</taxon>
        <taxon>Echinodermata</taxon>
        <taxon>Eleutherozoa</taxon>
        <taxon>Echinozoa</taxon>
        <taxon>Echinoidea</taxon>
        <taxon>Euechinoidea</taxon>
        <taxon>Echinacea</taxon>
        <taxon>Camarodonta</taxon>
        <taxon>Echinidea</taxon>
        <taxon>Strongylocentrotidae</taxon>
        <taxon>Strongylocentrotus</taxon>
    </lineage>
</organism>
<dbReference type="GeneID" id="100891729"/>
<evidence type="ECO:0000313" key="5">
    <source>
        <dbReference type="EnsemblMetazoa" id="XP_030840213"/>
    </source>
</evidence>
<accession>A0A7M7NQR9</accession>
<dbReference type="PROSITE" id="PS50106">
    <property type="entry name" value="PDZ"/>
    <property type="match status" value="1"/>
</dbReference>
<dbReference type="InterPro" id="IPR006020">
    <property type="entry name" value="PTB/PI_dom"/>
</dbReference>
<reference evidence="6" key="1">
    <citation type="submission" date="2015-02" db="EMBL/GenBank/DDBJ databases">
        <title>Genome sequencing for Strongylocentrotus purpuratus.</title>
        <authorList>
            <person name="Murali S."/>
            <person name="Liu Y."/>
            <person name="Vee V."/>
            <person name="English A."/>
            <person name="Wang M."/>
            <person name="Skinner E."/>
            <person name="Han Y."/>
            <person name="Muzny D.M."/>
            <person name="Worley K.C."/>
            <person name="Gibbs R.A."/>
        </authorList>
    </citation>
    <scope>NUCLEOTIDE SEQUENCE</scope>
</reference>